<evidence type="ECO:0000256" key="3">
    <source>
        <dbReference type="ARBA" id="ARBA00022955"/>
    </source>
</evidence>
<dbReference type="Gene3D" id="3.40.50.720">
    <property type="entry name" value="NAD(P)-binding Rossmann-like Domain"/>
    <property type="match status" value="1"/>
</dbReference>
<gene>
    <name evidence="8" type="ORF">NKR19_g5043</name>
</gene>
<dbReference type="GO" id="GO:0006696">
    <property type="term" value="P:ergosterol biosynthetic process"/>
    <property type="evidence" value="ECO:0007669"/>
    <property type="project" value="TreeGrafter"/>
</dbReference>
<protein>
    <submittedName>
        <fullName evidence="8">3-keto steroid reductase-like protein</fullName>
    </submittedName>
</protein>
<comment type="caution">
    <text evidence="8">The sequence shown here is derived from an EMBL/GenBank/DDBJ whole genome shotgun (WGS) entry which is preliminary data.</text>
</comment>
<feature type="non-terminal residue" evidence="8">
    <location>
        <position position="1"/>
    </location>
</feature>
<evidence type="ECO:0000256" key="7">
    <source>
        <dbReference type="SAM" id="Phobius"/>
    </source>
</evidence>
<dbReference type="EMBL" id="JANBVN010000067">
    <property type="protein sequence ID" value="KAJ9151039.1"/>
    <property type="molecule type" value="Genomic_DNA"/>
</dbReference>
<accession>A0AA38VHA5</accession>
<keyword evidence="7" id="KW-1133">Transmembrane helix</keyword>
<dbReference type="SUPFAM" id="SSF51735">
    <property type="entry name" value="NAD(P)-binding Rossmann-fold domains"/>
    <property type="match status" value="1"/>
</dbReference>
<evidence type="ECO:0000313" key="8">
    <source>
        <dbReference type="EMBL" id="KAJ9151039.1"/>
    </source>
</evidence>
<evidence type="ECO:0000256" key="1">
    <source>
        <dbReference type="ARBA" id="ARBA00022516"/>
    </source>
</evidence>
<evidence type="ECO:0000256" key="4">
    <source>
        <dbReference type="ARBA" id="ARBA00023002"/>
    </source>
</evidence>
<reference evidence="8" key="1">
    <citation type="submission" date="2022-07" db="EMBL/GenBank/DDBJ databases">
        <title>Fungi with potential for degradation of polypropylene.</title>
        <authorList>
            <person name="Gostincar C."/>
        </authorList>
    </citation>
    <scope>NUCLEOTIDE SEQUENCE</scope>
    <source>
        <strain evidence="8">EXF-13287</strain>
    </source>
</reference>
<dbReference type="GO" id="GO:0005789">
    <property type="term" value="C:endoplasmic reticulum membrane"/>
    <property type="evidence" value="ECO:0007669"/>
    <property type="project" value="TreeGrafter"/>
</dbReference>
<comment type="similarity">
    <text evidence="6">Belongs to the short-chain dehydrogenases/reductases (SDR) family. ERG27 subfamily.</text>
</comment>
<keyword evidence="5" id="KW-0443">Lipid metabolism</keyword>
<evidence type="ECO:0000256" key="6">
    <source>
        <dbReference type="ARBA" id="ARBA00023593"/>
    </source>
</evidence>
<organism evidence="8 9">
    <name type="scientific">Coniochaeta hoffmannii</name>
    <dbReference type="NCBI Taxonomy" id="91930"/>
    <lineage>
        <taxon>Eukaryota</taxon>
        <taxon>Fungi</taxon>
        <taxon>Dikarya</taxon>
        <taxon>Ascomycota</taxon>
        <taxon>Pezizomycotina</taxon>
        <taxon>Sordariomycetes</taxon>
        <taxon>Sordariomycetidae</taxon>
        <taxon>Coniochaetales</taxon>
        <taxon>Coniochaetaceae</taxon>
        <taxon>Coniochaeta</taxon>
    </lineage>
</organism>
<dbReference type="GO" id="GO:0005811">
    <property type="term" value="C:lipid droplet"/>
    <property type="evidence" value="ECO:0007669"/>
    <property type="project" value="TreeGrafter"/>
</dbReference>
<keyword evidence="2" id="KW-0521">NADP</keyword>
<keyword evidence="9" id="KW-1185">Reference proteome</keyword>
<dbReference type="InterPro" id="IPR036291">
    <property type="entry name" value="NAD(P)-bd_dom_sf"/>
</dbReference>
<keyword evidence="7" id="KW-0812">Transmembrane</keyword>
<dbReference type="GO" id="GO:0005741">
    <property type="term" value="C:mitochondrial outer membrane"/>
    <property type="evidence" value="ECO:0007669"/>
    <property type="project" value="TreeGrafter"/>
</dbReference>
<dbReference type="InterPro" id="IPR051593">
    <property type="entry name" value="Ergosterol_Biosynth_ERG27"/>
</dbReference>
<sequence>MAPAPWDSLPPEKTLFALVTGANSGIGFGICQRLIDEFIASRSLDSHLILIPTARSTKKSEDTVNALRKYATQRAETSKTLKSRLGPGYEPTETTRRIHLLSIQLDLCNLPSIKAAADQLVHSTLTNPSDSEAFQSLVDVRIPRLDAVILNAGIGGWSGLDWPRVAHNFLTRGFVQACTFPTFKAGIPGLTVNPIPHTKTDEKKTTSSPVLGEVFCANVFGHYLFAHAILPLLSREPSSPPLPPGRIIWESSVEPTAASFSASDFQAIKSKGAYESSKRLTDVLALTSSLPSVRPHSSRYLSLPSSEERTATPPKIYLAHPGVVVSTIFPLNAFLFFWYRLAMYLARVAGSPWHTVTAYKGACAMVWLALAGEEELAAKGGQNVKWGSSCDR</sequence>
<keyword evidence="7" id="KW-0472">Membrane</keyword>
<dbReference type="PANTHER" id="PTHR43647">
    <property type="entry name" value="DEHYDROGENASE"/>
    <property type="match status" value="1"/>
</dbReference>
<feature type="transmembrane region" description="Helical" evidence="7">
    <location>
        <begin position="317"/>
        <end position="339"/>
    </location>
</feature>
<dbReference type="Proteomes" id="UP001174691">
    <property type="component" value="Unassembled WGS sequence"/>
</dbReference>
<proteinExistence type="inferred from homology"/>
<keyword evidence="4" id="KW-0560">Oxidoreductase</keyword>
<dbReference type="PANTHER" id="PTHR43647:SF1">
    <property type="entry name" value="3-KETO-STEROID REDUCTASE ERG27"/>
    <property type="match status" value="1"/>
</dbReference>
<evidence type="ECO:0000256" key="2">
    <source>
        <dbReference type="ARBA" id="ARBA00022857"/>
    </source>
</evidence>
<name>A0AA38VHA5_9PEZI</name>
<keyword evidence="1" id="KW-0444">Lipid biosynthesis</keyword>
<dbReference type="GO" id="GO:0000253">
    <property type="term" value="F:3-beta-hydroxysteroid 3-dehydrogenase (NADP+) activity"/>
    <property type="evidence" value="ECO:0007669"/>
    <property type="project" value="TreeGrafter"/>
</dbReference>
<evidence type="ECO:0000313" key="9">
    <source>
        <dbReference type="Proteomes" id="UP001174691"/>
    </source>
</evidence>
<keyword evidence="3" id="KW-0752">Steroid biosynthesis</keyword>
<evidence type="ECO:0000256" key="5">
    <source>
        <dbReference type="ARBA" id="ARBA00023098"/>
    </source>
</evidence>
<dbReference type="AlphaFoldDB" id="A0AA38VHA5"/>